<evidence type="ECO:0000313" key="2">
    <source>
        <dbReference type="Proteomes" id="UP000230002"/>
    </source>
</evidence>
<comment type="caution">
    <text evidence="1">The sequence shown here is derived from an EMBL/GenBank/DDBJ whole genome shotgun (WGS) entry which is preliminary data.</text>
</comment>
<accession>A0A2G8SEU2</accession>
<dbReference type="Proteomes" id="UP000230002">
    <property type="component" value="Unassembled WGS sequence"/>
</dbReference>
<keyword evidence="2" id="KW-1185">Reference proteome</keyword>
<sequence length="96" mass="10399">MSSNLWLIGDDTFLVTLGPVELHTPQPPGPGAGSSSRLRMGYGGVFSDDRPGKSWITHGEMPQADIAESFDIKAVPAFVNLRGHTLLILYVTEGFR</sequence>
<dbReference type="EMBL" id="AYKW01000011">
    <property type="protein sequence ID" value="PIL32280.1"/>
    <property type="molecule type" value="Genomic_DNA"/>
</dbReference>
<proteinExistence type="predicted"/>
<reference evidence="1 2" key="1">
    <citation type="journal article" date="2015" name="Sci. Rep.">
        <title>Chromosome-level genome map provides insights into diverse defense mechanisms in the medicinal fungus Ganoderma sinense.</title>
        <authorList>
            <person name="Zhu Y."/>
            <person name="Xu J."/>
            <person name="Sun C."/>
            <person name="Zhou S."/>
            <person name="Xu H."/>
            <person name="Nelson D.R."/>
            <person name="Qian J."/>
            <person name="Song J."/>
            <person name="Luo H."/>
            <person name="Xiang L."/>
            <person name="Li Y."/>
            <person name="Xu Z."/>
            <person name="Ji A."/>
            <person name="Wang L."/>
            <person name="Lu S."/>
            <person name="Hayward A."/>
            <person name="Sun W."/>
            <person name="Li X."/>
            <person name="Schwartz D.C."/>
            <person name="Wang Y."/>
            <person name="Chen S."/>
        </authorList>
    </citation>
    <scope>NUCLEOTIDE SEQUENCE [LARGE SCALE GENOMIC DNA]</scope>
    <source>
        <strain evidence="1 2">ZZ0214-1</strain>
    </source>
</reference>
<protein>
    <submittedName>
        <fullName evidence="1">Uncharacterized protein</fullName>
    </submittedName>
</protein>
<dbReference type="AlphaFoldDB" id="A0A2G8SEU2"/>
<gene>
    <name evidence="1" type="ORF">GSI_05525</name>
</gene>
<evidence type="ECO:0000313" key="1">
    <source>
        <dbReference type="EMBL" id="PIL32280.1"/>
    </source>
</evidence>
<organism evidence="1 2">
    <name type="scientific">Ganoderma sinense ZZ0214-1</name>
    <dbReference type="NCBI Taxonomy" id="1077348"/>
    <lineage>
        <taxon>Eukaryota</taxon>
        <taxon>Fungi</taxon>
        <taxon>Dikarya</taxon>
        <taxon>Basidiomycota</taxon>
        <taxon>Agaricomycotina</taxon>
        <taxon>Agaricomycetes</taxon>
        <taxon>Polyporales</taxon>
        <taxon>Polyporaceae</taxon>
        <taxon>Ganoderma</taxon>
    </lineage>
</organism>
<name>A0A2G8SEU2_9APHY</name>